<feature type="compositionally biased region" description="Polar residues" evidence="10">
    <location>
        <begin position="459"/>
        <end position="476"/>
    </location>
</feature>
<keyword evidence="5" id="KW-0493">Microtubule</keyword>
<dbReference type="OrthoDB" id="2157184at2759"/>
<accession>A0A9N9RRB8</accession>
<protein>
    <recommendedName>
        <fullName evidence="3">Centrosomal protein of 162 kDa</fullName>
    </recommendedName>
</protein>
<evidence type="ECO:0000256" key="6">
    <source>
        <dbReference type="ARBA" id="ARBA00022794"/>
    </source>
</evidence>
<evidence type="ECO:0000256" key="9">
    <source>
        <dbReference type="SAM" id="Coils"/>
    </source>
</evidence>
<feature type="compositionally biased region" description="Low complexity" evidence="10">
    <location>
        <begin position="138"/>
        <end position="158"/>
    </location>
</feature>
<comment type="similarity">
    <text evidence="2">Belongs to the CEP162 family.</text>
</comment>
<feature type="coiled-coil region" evidence="9">
    <location>
        <begin position="238"/>
        <end position="272"/>
    </location>
</feature>
<feature type="compositionally biased region" description="Basic and acidic residues" evidence="10">
    <location>
        <begin position="169"/>
        <end position="184"/>
    </location>
</feature>
<feature type="region of interest" description="Disordered" evidence="10">
    <location>
        <begin position="138"/>
        <end position="196"/>
    </location>
</feature>
<feature type="compositionally biased region" description="Basic and acidic residues" evidence="10">
    <location>
        <begin position="574"/>
        <end position="586"/>
    </location>
</feature>
<feature type="coiled-coil region" evidence="9">
    <location>
        <begin position="392"/>
        <end position="455"/>
    </location>
</feature>
<keyword evidence="7 9" id="KW-0175">Coiled coil</keyword>
<gene>
    <name evidence="11" type="ORF">CHIRRI_LOCUS4676</name>
</gene>
<dbReference type="AlphaFoldDB" id="A0A9N9RRB8"/>
<feature type="compositionally biased region" description="Polar residues" evidence="10">
    <location>
        <begin position="588"/>
        <end position="600"/>
    </location>
</feature>
<feature type="compositionally biased region" description="Polar residues" evidence="10">
    <location>
        <begin position="491"/>
        <end position="526"/>
    </location>
</feature>
<comment type="subcellular location">
    <subcellularLocation>
        <location evidence="1">Cytoplasm</location>
        <location evidence="1">Cytoskeleton</location>
        <location evidence="1">Microtubule organizing center</location>
        <location evidence="1">Centrosome</location>
        <location evidence="1">Centriole</location>
    </subcellularLocation>
</comment>
<evidence type="ECO:0000256" key="10">
    <source>
        <dbReference type="SAM" id="MobiDB-lite"/>
    </source>
</evidence>
<evidence type="ECO:0000256" key="4">
    <source>
        <dbReference type="ARBA" id="ARBA00022490"/>
    </source>
</evidence>
<organism evidence="11 12">
    <name type="scientific">Chironomus riparius</name>
    <dbReference type="NCBI Taxonomy" id="315576"/>
    <lineage>
        <taxon>Eukaryota</taxon>
        <taxon>Metazoa</taxon>
        <taxon>Ecdysozoa</taxon>
        <taxon>Arthropoda</taxon>
        <taxon>Hexapoda</taxon>
        <taxon>Insecta</taxon>
        <taxon>Pterygota</taxon>
        <taxon>Neoptera</taxon>
        <taxon>Endopterygota</taxon>
        <taxon>Diptera</taxon>
        <taxon>Nematocera</taxon>
        <taxon>Chironomoidea</taxon>
        <taxon>Chironomidae</taxon>
        <taxon>Chironominae</taxon>
        <taxon>Chironomus</taxon>
    </lineage>
</organism>
<feature type="compositionally biased region" description="Basic residues" evidence="10">
    <location>
        <begin position="159"/>
        <end position="168"/>
    </location>
</feature>
<dbReference type="EMBL" id="OU895878">
    <property type="protein sequence ID" value="CAG9801755.1"/>
    <property type="molecule type" value="Genomic_DNA"/>
</dbReference>
<dbReference type="GO" id="GO:0005814">
    <property type="term" value="C:centriole"/>
    <property type="evidence" value="ECO:0007669"/>
    <property type="project" value="UniProtKB-SubCell"/>
</dbReference>
<evidence type="ECO:0000256" key="8">
    <source>
        <dbReference type="ARBA" id="ARBA00023212"/>
    </source>
</evidence>
<evidence type="ECO:0000256" key="5">
    <source>
        <dbReference type="ARBA" id="ARBA00022701"/>
    </source>
</evidence>
<proteinExistence type="inferred from homology"/>
<evidence type="ECO:0000256" key="3">
    <source>
        <dbReference type="ARBA" id="ARBA00021406"/>
    </source>
</evidence>
<feature type="region of interest" description="Disordered" evidence="10">
    <location>
        <begin position="574"/>
        <end position="600"/>
    </location>
</feature>
<keyword evidence="12" id="KW-1185">Reference proteome</keyword>
<keyword evidence="8" id="KW-0206">Cytoskeleton</keyword>
<dbReference type="GO" id="GO:0060271">
    <property type="term" value="P:cilium assembly"/>
    <property type="evidence" value="ECO:0007669"/>
    <property type="project" value="TreeGrafter"/>
</dbReference>
<dbReference type="InterPro" id="IPR038774">
    <property type="entry name" value="CEP162-like"/>
</dbReference>
<keyword evidence="6" id="KW-0970">Cilium biogenesis/degradation</keyword>
<keyword evidence="4" id="KW-0963">Cytoplasm</keyword>
<dbReference type="PANTHER" id="PTHR34031:SF1">
    <property type="entry name" value="CENTROSOMAL PROTEIN OF 162 KDA"/>
    <property type="match status" value="1"/>
</dbReference>
<evidence type="ECO:0000256" key="2">
    <source>
        <dbReference type="ARBA" id="ARBA00009485"/>
    </source>
</evidence>
<dbReference type="PANTHER" id="PTHR34031">
    <property type="entry name" value="CENTROSOMAL PROTEIN OF 162 KDA"/>
    <property type="match status" value="1"/>
</dbReference>
<reference evidence="11" key="2">
    <citation type="submission" date="2022-10" db="EMBL/GenBank/DDBJ databases">
        <authorList>
            <consortium name="ENA_rothamsted_submissions"/>
            <consortium name="culmorum"/>
            <person name="King R."/>
        </authorList>
    </citation>
    <scope>NUCLEOTIDE SEQUENCE</scope>
</reference>
<sequence length="735" mass="84455">MDDIKVNKDTPIEMLEIISNTSLSDFLKNEENCENDDVDSIFDEISRQLTSLSDNKFAFENDNRTIEDILKEAESLINQPLIMDMPSIKMPISISCESTPLEIKNNILDQYDYSITLHDDDTSDRTLLNDQLDTLDSCPSSPSLEFSSSMVSKKSSSSRSRKSSKSKSPKKDKDDKKQLDEENHPIIPTQNTETSPIEDNVFEFNLNQKILCDKSTAPSPTLSIISSATSINSNWQRERELENTNEDLQEKIKDSEERLQSLRIQYDSLSQIHRVLRENHLRLQEESDKLKIDYQILDECANVLRCELQGAKKDHESAIEIQKFLQHELEENRVDKKKFQEITERDSKTIQDLQRQCKEMERILMRKHPDSVSALIVASKNSSMQDSSASTRKLLEERIAQLEADAKEQDKKAQNILASVQARFQTVQAKYETHIQDLETQVLNLQQINNEQLRELTSNSTQNYNEPGIDESTQTLDIPERETVQHRTIGIQTANSTSNPPSRANSSQSISAKKNPKIPTSQSDSSIPPKDDAHLLATIRGMRVELAIKDKAVQRITRDMEECKKTIKKLQKERDNYLSSKEKEKPSATPSRKTYNPNHYQENFDSHALKEAMEKMKRMECDFKSLYEKRLKDLKTLQSAHEKELSASHDTIRILQTRLEEQTSSNDRRRGQIDYYALKAKITSLEKRHSEREKSFHFLIEALSKGKLCCEQTNSTVPLHENSSLHSNCNIPNSN</sequence>
<dbReference type="Proteomes" id="UP001153620">
    <property type="component" value="Chromosome 2"/>
</dbReference>
<feature type="region of interest" description="Disordered" evidence="10">
    <location>
        <begin position="459"/>
        <end position="478"/>
    </location>
</feature>
<feature type="region of interest" description="Disordered" evidence="10">
    <location>
        <begin position="491"/>
        <end position="531"/>
    </location>
</feature>
<evidence type="ECO:0000256" key="7">
    <source>
        <dbReference type="ARBA" id="ARBA00023054"/>
    </source>
</evidence>
<evidence type="ECO:0000256" key="1">
    <source>
        <dbReference type="ARBA" id="ARBA00004114"/>
    </source>
</evidence>
<dbReference type="GO" id="GO:0005879">
    <property type="term" value="C:axonemal microtubule"/>
    <property type="evidence" value="ECO:0007669"/>
    <property type="project" value="TreeGrafter"/>
</dbReference>
<evidence type="ECO:0000313" key="12">
    <source>
        <dbReference type="Proteomes" id="UP001153620"/>
    </source>
</evidence>
<reference evidence="11" key="1">
    <citation type="submission" date="2022-01" db="EMBL/GenBank/DDBJ databases">
        <authorList>
            <person name="King R."/>
        </authorList>
    </citation>
    <scope>NUCLEOTIDE SEQUENCE</scope>
</reference>
<name>A0A9N9RRB8_9DIPT</name>
<evidence type="ECO:0000313" key="11">
    <source>
        <dbReference type="EMBL" id="CAG9801755.1"/>
    </source>
</evidence>